<dbReference type="GO" id="GO:0044550">
    <property type="term" value="P:secondary metabolite biosynthetic process"/>
    <property type="evidence" value="ECO:0007669"/>
    <property type="project" value="TreeGrafter"/>
</dbReference>
<dbReference type="Pfam" id="PF01494">
    <property type="entry name" value="FAD_binding_3"/>
    <property type="match status" value="1"/>
</dbReference>
<evidence type="ECO:0000313" key="6">
    <source>
        <dbReference type="Proteomes" id="UP000305948"/>
    </source>
</evidence>
<dbReference type="AlphaFoldDB" id="A0A5C3N3K2"/>
<name>A0A5C3N3K2_9AGAM</name>
<evidence type="ECO:0000256" key="1">
    <source>
        <dbReference type="ARBA" id="ARBA00022630"/>
    </source>
</evidence>
<dbReference type="EMBL" id="ML213519">
    <property type="protein sequence ID" value="TFK48371.1"/>
    <property type="molecule type" value="Genomic_DNA"/>
</dbReference>
<dbReference type="PANTHER" id="PTHR46720">
    <property type="entry name" value="HYDROXYLASE, PUTATIVE (AFU_ORTHOLOGUE AFUA_3G01460)-RELATED"/>
    <property type="match status" value="1"/>
</dbReference>
<dbReference type="InterPro" id="IPR036188">
    <property type="entry name" value="FAD/NAD-bd_sf"/>
</dbReference>
<dbReference type="InterPro" id="IPR051104">
    <property type="entry name" value="FAD_monoxygenase"/>
</dbReference>
<dbReference type="SUPFAM" id="SSF51905">
    <property type="entry name" value="FAD/NAD(P)-binding domain"/>
    <property type="match status" value="1"/>
</dbReference>
<dbReference type="GO" id="GO:0016491">
    <property type="term" value="F:oxidoreductase activity"/>
    <property type="evidence" value="ECO:0007669"/>
    <property type="project" value="UniProtKB-KW"/>
</dbReference>
<dbReference type="OrthoDB" id="417877at2759"/>
<organism evidence="5 6">
    <name type="scientific">Heliocybe sulcata</name>
    <dbReference type="NCBI Taxonomy" id="5364"/>
    <lineage>
        <taxon>Eukaryota</taxon>
        <taxon>Fungi</taxon>
        <taxon>Dikarya</taxon>
        <taxon>Basidiomycota</taxon>
        <taxon>Agaricomycotina</taxon>
        <taxon>Agaricomycetes</taxon>
        <taxon>Gloeophyllales</taxon>
        <taxon>Gloeophyllaceae</taxon>
        <taxon>Heliocybe</taxon>
    </lineage>
</organism>
<gene>
    <name evidence="5" type="ORF">OE88DRAFT_1664117</name>
</gene>
<proteinExistence type="predicted"/>
<feature type="domain" description="FAD-binding" evidence="4">
    <location>
        <begin position="6"/>
        <end position="385"/>
    </location>
</feature>
<keyword evidence="1" id="KW-0285">Flavoprotein</keyword>
<dbReference type="InterPro" id="IPR002938">
    <property type="entry name" value="FAD-bd"/>
</dbReference>
<accession>A0A5C3N3K2</accession>
<protein>
    <submittedName>
        <fullName evidence="5">FAD/NAD(P)-binding domain-containing protein</fullName>
    </submittedName>
</protein>
<keyword evidence="2" id="KW-0274">FAD</keyword>
<dbReference type="PANTHER" id="PTHR46720:SF3">
    <property type="entry name" value="FAD-BINDING DOMAIN-CONTAINING PROTEIN-RELATED"/>
    <property type="match status" value="1"/>
</dbReference>
<dbReference type="Proteomes" id="UP000305948">
    <property type="component" value="Unassembled WGS sequence"/>
</dbReference>
<keyword evidence="6" id="KW-1185">Reference proteome</keyword>
<dbReference type="SUPFAM" id="SSF54373">
    <property type="entry name" value="FAD-linked reductases, C-terminal domain"/>
    <property type="match status" value="1"/>
</dbReference>
<evidence type="ECO:0000256" key="3">
    <source>
        <dbReference type="ARBA" id="ARBA00023002"/>
    </source>
</evidence>
<dbReference type="GO" id="GO:0071949">
    <property type="term" value="F:FAD binding"/>
    <property type="evidence" value="ECO:0007669"/>
    <property type="project" value="InterPro"/>
</dbReference>
<evidence type="ECO:0000256" key="2">
    <source>
        <dbReference type="ARBA" id="ARBA00022827"/>
    </source>
</evidence>
<reference evidence="5 6" key="1">
    <citation type="journal article" date="2019" name="Nat. Ecol. Evol.">
        <title>Megaphylogeny resolves global patterns of mushroom evolution.</title>
        <authorList>
            <person name="Varga T."/>
            <person name="Krizsan K."/>
            <person name="Foldi C."/>
            <person name="Dima B."/>
            <person name="Sanchez-Garcia M."/>
            <person name="Sanchez-Ramirez S."/>
            <person name="Szollosi G.J."/>
            <person name="Szarkandi J.G."/>
            <person name="Papp V."/>
            <person name="Albert L."/>
            <person name="Andreopoulos W."/>
            <person name="Angelini C."/>
            <person name="Antonin V."/>
            <person name="Barry K.W."/>
            <person name="Bougher N.L."/>
            <person name="Buchanan P."/>
            <person name="Buyck B."/>
            <person name="Bense V."/>
            <person name="Catcheside P."/>
            <person name="Chovatia M."/>
            <person name="Cooper J."/>
            <person name="Damon W."/>
            <person name="Desjardin D."/>
            <person name="Finy P."/>
            <person name="Geml J."/>
            <person name="Haridas S."/>
            <person name="Hughes K."/>
            <person name="Justo A."/>
            <person name="Karasinski D."/>
            <person name="Kautmanova I."/>
            <person name="Kiss B."/>
            <person name="Kocsube S."/>
            <person name="Kotiranta H."/>
            <person name="LaButti K.M."/>
            <person name="Lechner B.E."/>
            <person name="Liimatainen K."/>
            <person name="Lipzen A."/>
            <person name="Lukacs Z."/>
            <person name="Mihaltcheva S."/>
            <person name="Morgado L.N."/>
            <person name="Niskanen T."/>
            <person name="Noordeloos M.E."/>
            <person name="Ohm R.A."/>
            <person name="Ortiz-Santana B."/>
            <person name="Ovrebo C."/>
            <person name="Racz N."/>
            <person name="Riley R."/>
            <person name="Savchenko A."/>
            <person name="Shiryaev A."/>
            <person name="Soop K."/>
            <person name="Spirin V."/>
            <person name="Szebenyi C."/>
            <person name="Tomsovsky M."/>
            <person name="Tulloss R.E."/>
            <person name="Uehling J."/>
            <person name="Grigoriev I.V."/>
            <person name="Vagvolgyi C."/>
            <person name="Papp T."/>
            <person name="Martin F.M."/>
            <person name="Miettinen O."/>
            <person name="Hibbett D.S."/>
            <person name="Nagy L.G."/>
        </authorList>
    </citation>
    <scope>NUCLEOTIDE SEQUENCE [LARGE SCALE GENOMIC DNA]</scope>
    <source>
        <strain evidence="5 6">OMC1185</strain>
    </source>
</reference>
<keyword evidence="3" id="KW-0560">Oxidoreductase</keyword>
<sequence length="449" mass="49166">MSQPKFKVAICGAGIGGLALAVVLSKYAGASVDVAVYEGAAEITTAGAGISVWKRMWTIMQDLGLDVELAKKAIEPPEDAPRPGLAFRKSDGPHPGYNFYEMMNPYGAITLHRADVVDVLMAKIPKSYSIQTSKRMTSYSRRDDGSITMRFADGSSTAADILIGADGVHSPTRKCLFRSMAEDEGVTDPARLEAIDKETGPVWTGTLAYRALVPTEALELVYPGHQACKRGIVYLGKNKHLVAYPIAQGRLINLVPFYTVAGGEGTTFEGKWVTDVSKEEVIDSFSNIEEEAQVLTKCMEKPTRWAIHAMSPLPHYAYGRVAILGDAAHAMTTHLGAGAGQAIEDAYVLGRFLADPAVTIDKVTDILRVYEQARLPFANAIVANATATGYLYEFNGPGWDDNDRSNEDEKLHALGKQIEKQWEWQWTKDFREDWQRAERLLSGVLETDG</sequence>
<dbReference type="STRING" id="5364.A0A5C3N3K2"/>
<evidence type="ECO:0000259" key="4">
    <source>
        <dbReference type="Pfam" id="PF01494"/>
    </source>
</evidence>
<dbReference type="PRINTS" id="PR00420">
    <property type="entry name" value="RNGMNOXGNASE"/>
</dbReference>
<evidence type="ECO:0000313" key="5">
    <source>
        <dbReference type="EMBL" id="TFK48371.1"/>
    </source>
</evidence>
<dbReference type="Gene3D" id="3.50.50.60">
    <property type="entry name" value="FAD/NAD(P)-binding domain"/>
    <property type="match status" value="1"/>
</dbReference>